<dbReference type="Proteomes" id="UP000448943">
    <property type="component" value="Unassembled WGS sequence"/>
</dbReference>
<proteinExistence type="predicted"/>
<dbReference type="EMBL" id="SIJB01000007">
    <property type="protein sequence ID" value="NBI27963.1"/>
    <property type="molecule type" value="Genomic_DNA"/>
</dbReference>
<evidence type="ECO:0000313" key="2">
    <source>
        <dbReference type="EMBL" id="NBI27963.1"/>
    </source>
</evidence>
<dbReference type="AlphaFoldDB" id="A0A6N9PZW1"/>
<dbReference type="Gene3D" id="3.20.80.10">
    <property type="entry name" value="Regulatory factor, effector binding domain"/>
    <property type="match status" value="1"/>
</dbReference>
<reference evidence="2 3" key="1">
    <citation type="submission" date="2019-01" db="EMBL/GenBank/DDBJ databases">
        <title>Chengkuizengella sp. nov., isolated from deep-sea sediment of East Pacific Ocean.</title>
        <authorList>
            <person name="Yang J."/>
            <person name="Lai Q."/>
            <person name="Shao Z."/>
        </authorList>
    </citation>
    <scope>NUCLEOTIDE SEQUENCE [LARGE SCALE GENOMIC DNA]</scope>
    <source>
        <strain evidence="2 3">YPA3-1-1</strain>
    </source>
</reference>
<dbReference type="Pfam" id="PF06445">
    <property type="entry name" value="GyrI-like"/>
    <property type="match status" value="1"/>
</dbReference>
<dbReference type="InterPro" id="IPR029442">
    <property type="entry name" value="GyrI-like"/>
</dbReference>
<keyword evidence="3" id="KW-1185">Reference proteome</keyword>
<name>A0A6N9PZW1_9BACL</name>
<organism evidence="2 3">
    <name type="scientific">Chengkuizengella marina</name>
    <dbReference type="NCBI Taxonomy" id="2507566"/>
    <lineage>
        <taxon>Bacteria</taxon>
        <taxon>Bacillati</taxon>
        <taxon>Bacillota</taxon>
        <taxon>Bacilli</taxon>
        <taxon>Bacillales</taxon>
        <taxon>Paenibacillaceae</taxon>
        <taxon>Chengkuizengella</taxon>
    </lineage>
</organism>
<dbReference type="PIRSF" id="PIRSF031644">
    <property type="entry name" value="UCP031644"/>
    <property type="match status" value="1"/>
</dbReference>
<accession>A0A6N9PZW1</accession>
<evidence type="ECO:0000313" key="3">
    <source>
        <dbReference type="Proteomes" id="UP000448943"/>
    </source>
</evidence>
<dbReference type="SUPFAM" id="SSF55136">
    <property type="entry name" value="Probable bacterial effector-binding domain"/>
    <property type="match status" value="1"/>
</dbReference>
<dbReference type="InterPro" id="IPR011256">
    <property type="entry name" value="Reg_factor_effector_dom_sf"/>
</dbReference>
<sequence length="206" mass="24717">MKKEWRKHEKEIYLPKNKPELVEIPSFNYFMIKGKGNPNEETFGEYIAVLYSLSYGTRMSYKWRNPPQNYYEYTVYPLEGVWDIADKSKYIPGVVDKDNLAFELMIRQPSFVTETFANQLIELTKQKKPHRLLEEVEFKTIEEGRCVQMLHLGSYDDEPISFEIMKQFCIQNDLKRISMKHREIYLSDFRKTKTENLKTVLRFKVQ</sequence>
<feature type="domain" description="GyrI-like small molecule binding" evidence="1">
    <location>
        <begin position="18"/>
        <end position="204"/>
    </location>
</feature>
<evidence type="ECO:0000259" key="1">
    <source>
        <dbReference type="Pfam" id="PF06445"/>
    </source>
</evidence>
<dbReference type="OrthoDB" id="4772335at2"/>
<comment type="caution">
    <text evidence="2">The sequence shown here is derived from an EMBL/GenBank/DDBJ whole genome shotgun (WGS) entry which is preliminary data.</text>
</comment>
<protein>
    <recommendedName>
        <fullName evidence="1">GyrI-like small molecule binding domain-containing protein</fullName>
    </recommendedName>
</protein>
<dbReference type="InterPro" id="IPR008319">
    <property type="entry name" value="GyrI-like_CCH_Lin2189-like"/>
</dbReference>
<gene>
    <name evidence="2" type="ORF">ERL59_03180</name>
</gene>
<dbReference type="RefSeq" id="WP_160644425.1">
    <property type="nucleotide sequence ID" value="NZ_SIJB01000007.1"/>
</dbReference>